<dbReference type="SMART" id="SM00564">
    <property type="entry name" value="PQQ"/>
    <property type="match status" value="4"/>
</dbReference>
<organism evidence="5 6">
    <name type="scientific">Muribaculum intestinale</name>
    <dbReference type="NCBI Taxonomy" id="1796646"/>
    <lineage>
        <taxon>Bacteria</taxon>
        <taxon>Pseudomonadati</taxon>
        <taxon>Bacteroidota</taxon>
        <taxon>Bacteroidia</taxon>
        <taxon>Bacteroidales</taxon>
        <taxon>Muribaculaceae</taxon>
        <taxon>Muribaculum</taxon>
    </lineage>
</organism>
<evidence type="ECO:0000256" key="1">
    <source>
        <dbReference type="SAM" id="MobiDB-lite"/>
    </source>
</evidence>
<dbReference type="KEGG" id="pary:A4V02_09930"/>
<dbReference type="InterPro" id="IPR013783">
    <property type="entry name" value="Ig-like_fold"/>
</dbReference>
<gene>
    <name evidence="5" type="ORF">A4V02_09930</name>
</gene>
<dbReference type="InterPro" id="IPR018391">
    <property type="entry name" value="PQQ_b-propeller_rpt"/>
</dbReference>
<dbReference type="EMBL" id="CP015402">
    <property type="protein sequence ID" value="ANU64838.1"/>
    <property type="molecule type" value="Genomic_DNA"/>
</dbReference>
<dbReference type="GO" id="GO:0006580">
    <property type="term" value="P:ethanolamine metabolic process"/>
    <property type="evidence" value="ECO:0007669"/>
    <property type="project" value="TreeGrafter"/>
</dbReference>
<dbReference type="SUPFAM" id="SSF50998">
    <property type="entry name" value="Quinoprotein alcohol dehydrogenase-like"/>
    <property type="match status" value="1"/>
</dbReference>
<dbReference type="InterPro" id="IPR030395">
    <property type="entry name" value="GP_PDE_dom"/>
</dbReference>
<dbReference type="RefSeq" id="WP_068962118.1">
    <property type="nucleotide sequence ID" value="NZ_CP015402.2"/>
</dbReference>
<dbReference type="Gene3D" id="3.20.20.190">
    <property type="entry name" value="Phosphatidylinositol (PI) phosphodiesterase"/>
    <property type="match status" value="1"/>
</dbReference>
<protein>
    <submittedName>
        <fullName evidence="5">Glycerophosphodiester phosphodiesterase</fullName>
    </submittedName>
</protein>
<evidence type="ECO:0000313" key="6">
    <source>
        <dbReference type="Proteomes" id="UP000186351"/>
    </source>
</evidence>
<dbReference type="PANTHER" id="PTHR46320:SF1">
    <property type="entry name" value="GLYCEROPHOSPHODIESTER PHOSPHODIESTERASE 1"/>
    <property type="match status" value="1"/>
</dbReference>
<keyword evidence="6" id="KW-1185">Reference proteome</keyword>
<dbReference type="Pfam" id="PF03009">
    <property type="entry name" value="GDPD"/>
    <property type="match status" value="1"/>
</dbReference>
<name>A0A1B1SDC3_9BACT</name>
<dbReference type="Pfam" id="PF18911">
    <property type="entry name" value="PKD_4"/>
    <property type="match status" value="1"/>
</dbReference>
<dbReference type="PROSITE" id="PS51704">
    <property type="entry name" value="GP_PDE"/>
    <property type="match status" value="1"/>
</dbReference>
<dbReference type="SUPFAM" id="SSF49299">
    <property type="entry name" value="PKD domain"/>
    <property type="match status" value="1"/>
</dbReference>
<dbReference type="InterPro" id="IPR011047">
    <property type="entry name" value="Quinoprotein_ADH-like_sf"/>
</dbReference>
<dbReference type="GO" id="GO:0008889">
    <property type="term" value="F:glycerophosphodiester phosphodiesterase activity"/>
    <property type="evidence" value="ECO:0007669"/>
    <property type="project" value="TreeGrafter"/>
</dbReference>
<dbReference type="OrthoDB" id="1491323at2"/>
<dbReference type="InterPro" id="IPR022409">
    <property type="entry name" value="PKD/Chitinase_dom"/>
</dbReference>
<evidence type="ECO:0000259" key="3">
    <source>
        <dbReference type="PROSITE" id="PS50093"/>
    </source>
</evidence>
<dbReference type="PROSITE" id="PS51257">
    <property type="entry name" value="PROKAR_LIPOPROTEIN"/>
    <property type="match status" value="1"/>
</dbReference>
<accession>A0A1B1SDC3</accession>
<dbReference type="Proteomes" id="UP000186351">
    <property type="component" value="Chromosome"/>
</dbReference>
<dbReference type="InterPro" id="IPR035986">
    <property type="entry name" value="PKD_dom_sf"/>
</dbReference>
<dbReference type="InterPro" id="IPR015943">
    <property type="entry name" value="WD40/YVTN_repeat-like_dom_sf"/>
</dbReference>
<dbReference type="GO" id="GO:0070291">
    <property type="term" value="P:N-acylethanolamine metabolic process"/>
    <property type="evidence" value="ECO:0007669"/>
    <property type="project" value="TreeGrafter"/>
</dbReference>
<dbReference type="PANTHER" id="PTHR46320">
    <property type="entry name" value="GLYCEROPHOSPHODIESTER PHOSPHODIESTERASE 1"/>
    <property type="match status" value="1"/>
</dbReference>
<dbReference type="CDD" id="cd00146">
    <property type="entry name" value="PKD"/>
    <property type="match status" value="1"/>
</dbReference>
<dbReference type="AlphaFoldDB" id="A0A1B1SDC3"/>
<feature type="chain" id="PRO_5008529489" evidence="2">
    <location>
        <begin position="21"/>
        <end position="855"/>
    </location>
</feature>
<dbReference type="STRING" id="1796646.A4V02_09930"/>
<dbReference type="GO" id="GO:0005886">
    <property type="term" value="C:plasma membrane"/>
    <property type="evidence" value="ECO:0007669"/>
    <property type="project" value="TreeGrafter"/>
</dbReference>
<dbReference type="InterPro" id="IPR000601">
    <property type="entry name" value="PKD_dom"/>
</dbReference>
<evidence type="ECO:0000259" key="4">
    <source>
        <dbReference type="PROSITE" id="PS51704"/>
    </source>
</evidence>
<evidence type="ECO:0000313" key="5">
    <source>
        <dbReference type="EMBL" id="ANU64838.1"/>
    </source>
</evidence>
<dbReference type="GeneID" id="65537186"/>
<proteinExistence type="predicted"/>
<sequence length="855" mass="90230">MKTFAIKPYIMLCLFLSVVAAGCADDICVDKDSLTTQFSFEKSFYLTNEEVFIRNTTQGGSGKYEYEWDFGDGRTSSEAEPHLMFNEIGAYTITLNVRDSKGRYAMAHKILSIEPEPLPEVGNMVLKWVADQPLGAVRSIAPAVSDDNYVFMTSEDHIARKFDGSTGRQIWQFDLRNAADGPSPEGNTHVSPSIDADGTSYFGTGNASGKIARLYAINPDGTKKWVMSSDANTGFWNKGNAATPRLHYIICPVGDNYIYVGNAGGAGSVLAVDKSTGFRSGYAASSVNDGGPNGGVTGGLVLSGTTVAWYGAKNGVFGCSASALDAGGNVPYWQVSNGKTSDTGNGALAVGADGTIYGCARLTQGEHAGTSCVFAISPSGSELWRCSIGITGNLDLGGVVVASDGSIIVTAKRTAGEFNGGVYCVSPAGQFMWKYGIAEDVSGCAAIDQAGNIHFGTESGNYYIIKPVAGDDQLVLKKDIAAMIAESDSPMASAWSAGGGKIWSSPTIGNDGTIYIGITNNTNNTSSALVALHDDGITGAAQSAWPMRGKDARHTSRVVAGGGSSDPGTDPSVSGQLPLTWNMKEDMKSLAANPRKVWMCAHRGITGAGIKSGVPENSIAAIDCAVNAGAEIIEIDVRPTKDGVLVLMHDETIDRTTTGSGKVADLTYAQIQQYFLKDYNTGKPTAYKVPTLEEAFKHGRGRIYFNLDISNKLVPGDATNSLITMANLIQSLDMDNQTVVYIGGKMSVANALKDYPSLLIHPYVAVKSQIDSFSALGSVFLFQMSTDDGMNNATIVSQIREVGGLPYANSLNGPDNSMTAGNFDGVDKLVNNGINIIQTNYADILGPHLKSIGVR</sequence>
<evidence type="ECO:0000256" key="2">
    <source>
        <dbReference type="SAM" id="SignalP"/>
    </source>
</evidence>
<feature type="domain" description="PKD" evidence="3">
    <location>
        <begin position="48"/>
        <end position="114"/>
    </location>
</feature>
<dbReference type="InterPro" id="IPR002372">
    <property type="entry name" value="PQQ_rpt_dom"/>
</dbReference>
<dbReference type="Pfam" id="PF13360">
    <property type="entry name" value="PQQ_2"/>
    <property type="match status" value="1"/>
</dbReference>
<dbReference type="GO" id="GO:0006644">
    <property type="term" value="P:phospholipid metabolic process"/>
    <property type="evidence" value="ECO:0007669"/>
    <property type="project" value="TreeGrafter"/>
</dbReference>
<feature type="region of interest" description="Disordered" evidence="1">
    <location>
        <begin position="543"/>
        <end position="574"/>
    </location>
</feature>
<dbReference type="CDD" id="cd08566">
    <property type="entry name" value="GDPD_AtGDE_like"/>
    <property type="match status" value="1"/>
</dbReference>
<dbReference type="PROSITE" id="PS50093">
    <property type="entry name" value="PKD"/>
    <property type="match status" value="1"/>
</dbReference>
<keyword evidence="2" id="KW-0732">Signal</keyword>
<dbReference type="Gene3D" id="2.130.10.10">
    <property type="entry name" value="YVTN repeat-like/Quinoprotein amine dehydrogenase"/>
    <property type="match status" value="1"/>
</dbReference>
<dbReference type="SUPFAM" id="SSF51695">
    <property type="entry name" value="PLC-like phosphodiesterases"/>
    <property type="match status" value="1"/>
</dbReference>
<dbReference type="Gene3D" id="2.60.40.10">
    <property type="entry name" value="Immunoglobulins"/>
    <property type="match status" value="1"/>
</dbReference>
<reference evidence="6" key="1">
    <citation type="submission" date="2016-04" db="EMBL/GenBank/DDBJ databases">
        <title>Complete Genome Sequences of Twelve Strains of a Stable Defined Moderately Diverse Mouse Microbiota 2 (sDMDMm2).</title>
        <authorList>
            <person name="Uchimura Y."/>
            <person name="Wyss M."/>
            <person name="Brugiroux S."/>
            <person name="Limenitakis J.P."/>
            <person name="Stecher B."/>
            <person name="McCoy K.D."/>
            <person name="Macpherson A.J."/>
        </authorList>
    </citation>
    <scope>NUCLEOTIDE SEQUENCE [LARGE SCALE GENOMIC DNA]</scope>
    <source>
        <strain evidence="6">YL27</strain>
    </source>
</reference>
<feature type="domain" description="GP-PDE" evidence="4">
    <location>
        <begin position="597"/>
        <end position="849"/>
    </location>
</feature>
<feature type="signal peptide" evidence="2">
    <location>
        <begin position="1"/>
        <end position="20"/>
    </location>
</feature>
<dbReference type="InterPro" id="IPR017946">
    <property type="entry name" value="PLC-like_Pdiesterase_TIM-brl"/>
</dbReference>
<dbReference type="SMART" id="SM00089">
    <property type="entry name" value="PKD"/>
    <property type="match status" value="1"/>
</dbReference>